<feature type="transmembrane region" description="Helical" evidence="13">
    <location>
        <begin position="236"/>
        <end position="261"/>
    </location>
</feature>
<dbReference type="PRINTS" id="PR00119">
    <property type="entry name" value="CATATPASE"/>
</dbReference>
<dbReference type="InterPro" id="IPR023298">
    <property type="entry name" value="ATPase_P-typ_TM_dom_sf"/>
</dbReference>
<evidence type="ECO:0000256" key="2">
    <source>
        <dbReference type="ARBA" id="ARBA00006000"/>
    </source>
</evidence>
<keyword evidence="4 13" id="KW-0812">Transmembrane</keyword>
<dbReference type="OrthoDB" id="48943at2759"/>
<dbReference type="GO" id="GO:0046872">
    <property type="term" value="F:metal ion binding"/>
    <property type="evidence" value="ECO:0007669"/>
    <property type="project" value="UniProtKB-KW"/>
</dbReference>
<gene>
    <name evidence="15" type="ORF">BCR36DRAFT_394305</name>
</gene>
<keyword evidence="5" id="KW-0479">Metal-binding</keyword>
<evidence type="ECO:0000256" key="6">
    <source>
        <dbReference type="ARBA" id="ARBA00022741"/>
    </source>
</evidence>
<dbReference type="SUPFAM" id="SSF81665">
    <property type="entry name" value="Calcium ATPase, transmembrane domain M"/>
    <property type="match status" value="1"/>
</dbReference>
<dbReference type="FunFam" id="1.20.1110.10:FF:000023">
    <property type="entry name" value="Cation-transporting ATPase"/>
    <property type="match status" value="1"/>
</dbReference>
<dbReference type="InterPro" id="IPR008250">
    <property type="entry name" value="ATPase_P-typ_transduc_dom_A_sf"/>
</dbReference>
<evidence type="ECO:0000256" key="8">
    <source>
        <dbReference type="ARBA" id="ARBA00022842"/>
    </source>
</evidence>
<evidence type="ECO:0000256" key="13">
    <source>
        <dbReference type="SAM" id="Phobius"/>
    </source>
</evidence>
<evidence type="ECO:0000313" key="15">
    <source>
        <dbReference type="EMBL" id="ORX61217.1"/>
    </source>
</evidence>
<feature type="transmembrane region" description="Helical" evidence="13">
    <location>
        <begin position="204"/>
        <end position="224"/>
    </location>
</feature>
<comment type="subcellular location">
    <subcellularLocation>
        <location evidence="1">Membrane</location>
        <topology evidence="1">Multi-pass membrane protein</topology>
    </subcellularLocation>
</comment>
<reference evidence="15 16" key="2">
    <citation type="submission" date="2016-08" db="EMBL/GenBank/DDBJ databases">
        <title>Pervasive Adenine N6-methylation of Active Genes in Fungi.</title>
        <authorList>
            <consortium name="DOE Joint Genome Institute"/>
            <person name="Mondo S.J."/>
            <person name="Dannebaum R.O."/>
            <person name="Kuo R.C."/>
            <person name="Labutti K."/>
            <person name="Haridas S."/>
            <person name="Kuo A."/>
            <person name="Salamov A."/>
            <person name="Ahrendt S.R."/>
            <person name="Lipzen A."/>
            <person name="Sullivan W."/>
            <person name="Andreopoulos W.B."/>
            <person name="Clum A."/>
            <person name="Lindquist E."/>
            <person name="Daum C."/>
            <person name="Ramamoorthy G.K."/>
            <person name="Gryganskyi A."/>
            <person name="Culley D."/>
            <person name="Magnuson J.K."/>
            <person name="James T.Y."/>
            <person name="O'Malley M.A."/>
            <person name="Stajich J.E."/>
            <person name="Spatafora J.W."/>
            <person name="Visel A."/>
            <person name="Grigoriev I.V."/>
        </authorList>
    </citation>
    <scope>NUCLEOTIDE SEQUENCE [LARGE SCALE GENOMIC DNA]</scope>
    <source>
        <strain evidence="16">finn</strain>
    </source>
</reference>
<comment type="catalytic activity">
    <reaction evidence="12">
        <text>ATP + H2O = ADP + phosphate + H(+)</text>
        <dbReference type="Rhea" id="RHEA:13065"/>
        <dbReference type="ChEBI" id="CHEBI:15377"/>
        <dbReference type="ChEBI" id="CHEBI:15378"/>
        <dbReference type="ChEBI" id="CHEBI:30616"/>
        <dbReference type="ChEBI" id="CHEBI:43474"/>
        <dbReference type="ChEBI" id="CHEBI:456216"/>
    </reaction>
</comment>
<dbReference type="Pfam" id="PF00122">
    <property type="entry name" value="E1-E2_ATPase"/>
    <property type="match status" value="1"/>
</dbReference>
<dbReference type="GO" id="GO:0019829">
    <property type="term" value="F:ATPase-coupled monoatomic cation transmembrane transporter activity"/>
    <property type="evidence" value="ECO:0007669"/>
    <property type="project" value="TreeGrafter"/>
</dbReference>
<evidence type="ECO:0000259" key="14">
    <source>
        <dbReference type="Pfam" id="PF00122"/>
    </source>
</evidence>
<keyword evidence="9" id="KW-1278">Translocase</keyword>
<keyword evidence="8" id="KW-0460">Magnesium</keyword>
<evidence type="ECO:0000256" key="11">
    <source>
        <dbReference type="ARBA" id="ARBA00023136"/>
    </source>
</evidence>
<dbReference type="InterPro" id="IPR036412">
    <property type="entry name" value="HAD-like_sf"/>
</dbReference>
<dbReference type="GO" id="GO:0005524">
    <property type="term" value="F:ATP binding"/>
    <property type="evidence" value="ECO:0007669"/>
    <property type="project" value="UniProtKB-KW"/>
</dbReference>
<dbReference type="InterPro" id="IPR023299">
    <property type="entry name" value="ATPase_P-typ_cyto_dom_N"/>
</dbReference>
<dbReference type="Gene3D" id="3.40.50.1000">
    <property type="entry name" value="HAD superfamily/HAD-like"/>
    <property type="match status" value="1"/>
</dbReference>
<dbReference type="EMBL" id="MCFH01000001">
    <property type="protein sequence ID" value="ORX61217.1"/>
    <property type="molecule type" value="Genomic_DNA"/>
</dbReference>
<dbReference type="Gene3D" id="2.70.150.10">
    <property type="entry name" value="Calcium-transporting ATPase, cytoplasmic transduction domain A"/>
    <property type="match status" value="1"/>
</dbReference>
<dbReference type="Proteomes" id="UP000193719">
    <property type="component" value="Unassembled WGS sequence"/>
</dbReference>
<protein>
    <recommendedName>
        <fullName evidence="14">P-type ATPase A domain-containing protein</fullName>
    </recommendedName>
</protein>
<keyword evidence="11 13" id="KW-0472">Membrane</keyword>
<organism evidence="15 16">
    <name type="scientific">Piromyces finnis</name>
    <dbReference type="NCBI Taxonomy" id="1754191"/>
    <lineage>
        <taxon>Eukaryota</taxon>
        <taxon>Fungi</taxon>
        <taxon>Fungi incertae sedis</taxon>
        <taxon>Chytridiomycota</taxon>
        <taxon>Chytridiomycota incertae sedis</taxon>
        <taxon>Neocallimastigomycetes</taxon>
        <taxon>Neocallimastigales</taxon>
        <taxon>Neocallimastigaceae</taxon>
        <taxon>Piromyces</taxon>
    </lineage>
</organism>
<dbReference type="GO" id="GO:0016020">
    <property type="term" value="C:membrane"/>
    <property type="evidence" value="ECO:0007669"/>
    <property type="project" value="UniProtKB-SubCell"/>
</dbReference>
<keyword evidence="7" id="KW-0067">ATP-binding</keyword>
<dbReference type="GO" id="GO:0140358">
    <property type="term" value="F:P-type transmembrane transporter activity"/>
    <property type="evidence" value="ECO:0007669"/>
    <property type="project" value="InterPro"/>
</dbReference>
<reference evidence="15 16" key="1">
    <citation type="submission" date="2016-08" db="EMBL/GenBank/DDBJ databases">
        <title>Genomes of anaerobic fungi encode conserved fungal cellulosomes for biomass hydrolysis.</title>
        <authorList>
            <consortium name="DOE Joint Genome Institute"/>
            <person name="Haitjema C.H."/>
            <person name="Gilmore S.P."/>
            <person name="Henske J.K."/>
            <person name="Solomon K.V."/>
            <person name="De Groot R."/>
            <person name="Kuo A."/>
            <person name="Mondo S.J."/>
            <person name="Salamov A.A."/>
            <person name="Labutti K."/>
            <person name="Zhao Z."/>
            <person name="Chiniquy J."/>
            <person name="Barry K."/>
            <person name="Brewer H.M."/>
            <person name="Purvine S.O."/>
            <person name="Wright A.T."/>
            <person name="Boxma B."/>
            <person name="Van Alen T."/>
            <person name="Hackstein J.H."/>
            <person name="Baker S.E."/>
            <person name="Grigoriev I.V."/>
            <person name="O'Malley M.A."/>
        </authorList>
    </citation>
    <scope>NUCLEOTIDE SEQUENCE [LARGE SCALE GENOMIC DNA]</scope>
    <source>
        <strain evidence="16">finn</strain>
    </source>
</reference>
<dbReference type="GO" id="GO:0006874">
    <property type="term" value="P:intracellular calcium ion homeostasis"/>
    <property type="evidence" value="ECO:0007669"/>
    <property type="project" value="TreeGrafter"/>
</dbReference>
<keyword evidence="16" id="KW-1185">Reference proteome</keyword>
<evidence type="ECO:0000256" key="9">
    <source>
        <dbReference type="ARBA" id="ARBA00022967"/>
    </source>
</evidence>
<evidence type="ECO:0000256" key="7">
    <source>
        <dbReference type="ARBA" id="ARBA00022840"/>
    </source>
</evidence>
<keyword evidence="3" id="KW-0597">Phosphoprotein</keyword>
<evidence type="ECO:0000256" key="5">
    <source>
        <dbReference type="ARBA" id="ARBA00022723"/>
    </source>
</evidence>
<dbReference type="PANTHER" id="PTHR45630">
    <property type="entry name" value="CATION-TRANSPORTING ATPASE-RELATED"/>
    <property type="match status" value="1"/>
</dbReference>
<dbReference type="InterPro" id="IPR018303">
    <property type="entry name" value="ATPase_P-typ_P_site"/>
</dbReference>
<evidence type="ECO:0000256" key="12">
    <source>
        <dbReference type="ARBA" id="ARBA00049360"/>
    </source>
</evidence>
<evidence type="ECO:0000256" key="10">
    <source>
        <dbReference type="ARBA" id="ARBA00022989"/>
    </source>
</evidence>
<evidence type="ECO:0000256" key="3">
    <source>
        <dbReference type="ARBA" id="ARBA00022553"/>
    </source>
</evidence>
<dbReference type="PANTHER" id="PTHR45630:SF8">
    <property type="entry name" value="CATION-TRANSPORTING ATPASE"/>
    <property type="match status" value="1"/>
</dbReference>
<keyword evidence="6" id="KW-0547">Nucleotide-binding</keyword>
<keyword evidence="10 13" id="KW-1133">Transmembrane helix</keyword>
<evidence type="ECO:0000313" key="16">
    <source>
        <dbReference type="Proteomes" id="UP000193719"/>
    </source>
</evidence>
<comment type="caution">
    <text evidence="15">The sequence shown here is derived from an EMBL/GenBank/DDBJ whole genome shotgun (WGS) entry which is preliminary data.</text>
</comment>
<sequence>MSIWSTLNTLKASKKNLKKISERNKYTCPVVVYLPGDVIVILPNELDIVPCDAILLRDNCIINESMLTGESMPVNKVPIKNEELRNFDFEKDDITDMENYCLFAGTKIIRVKGDNINNQNGILDNMTKGYSSLTLINDSESSLDIVDSKEAYDHNKDIYQKYESKAAYVLVTRTEFNTAKGSLVRSMLFPKENFFKFYCDSFKFIFVLAILAVLGFAGTVYYFIKFGVPFYAMITRALDLITVVVPPALPATMSIGTSFAISKLKKFNIFCISPNHIIVGGKFNMLCFDKTGTLTENGLCVSSEQKNSKVAFSSISNNKLQHQEFFSNSYSTEIENSASDINNNITESSLNNNSDDKVETIENQRYKELLILALASCHNLKVVDDNLIGDPLDIEMFKFIDWSLKENDNSVEAYLNDSSSKRFVELGVLKVFEFSNQLRRMSVIARRLYTQGANTIISNNIKIFAKGTPESIRNLCKEETVPYNFNQNLNELVNMRYRIIAVGYKTLNESKCNKLMKINREEIEKDLEFLGFIIFENPLKKGTKDTIEELNKVTGISVARECSMIKKSASVKLIKFEEGFGKINIVTNPEEIHGGRTSETKLYLQEHKTYDEDKKNLRKTLLKSDLELESYHKNTLQKDFCIDINNEYYAMTGDVFDWIVYNYTKKQLKLLIENCKVFARMLLDQKKQLVEKLQEFGQCVSFCGDGAYDFGLSLSESEASVATPLTSKEMDLKCVLNIIK</sequence>
<evidence type="ECO:0000256" key="4">
    <source>
        <dbReference type="ARBA" id="ARBA00022692"/>
    </source>
</evidence>
<dbReference type="SUPFAM" id="SSF56784">
    <property type="entry name" value="HAD-like"/>
    <property type="match status" value="1"/>
</dbReference>
<dbReference type="Gene3D" id="3.40.1110.10">
    <property type="entry name" value="Calcium-transporting ATPase, cytoplasmic domain N"/>
    <property type="match status" value="1"/>
</dbReference>
<dbReference type="InterPro" id="IPR006544">
    <property type="entry name" value="P-type_TPase_V"/>
</dbReference>
<accession>A0A1Y1VP79</accession>
<dbReference type="Pfam" id="PF13246">
    <property type="entry name" value="Cation_ATPase"/>
    <property type="match status" value="1"/>
</dbReference>
<dbReference type="InterPro" id="IPR023214">
    <property type="entry name" value="HAD_sf"/>
</dbReference>
<dbReference type="SUPFAM" id="SSF81653">
    <property type="entry name" value="Calcium ATPase, transduction domain A"/>
    <property type="match status" value="1"/>
</dbReference>
<dbReference type="Gene3D" id="1.20.1110.10">
    <property type="entry name" value="Calcium-transporting ATPase, transmembrane domain"/>
    <property type="match status" value="1"/>
</dbReference>
<dbReference type="AlphaFoldDB" id="A0A1Y1VP79"/>
<dbReference type="SUPFAM" id="SSF81660">
    <property type="entry name" value="Metal cation-transporting ATPase, ATP-binding domain N"/>
    <property type="match status" value="1"/>
</dbReference>
<feature type="domain" description="P-type ATPase A" evidence="14">
    <location>
        <begin position="34"/>
        <end position="107"/>
    </location>
</feature>
<comment type="similarity">
    <text evidence="2">Belongs to the cation transport ATPase (P-type) (TC 3.A.3) family. Type V subfamily.</text>
</comment>
<name>A0A1Y1VP79_9FUNG</name>
<dbReference type="InterPro" id="IPR059000">
    <property type="entry name" value="ATPase_P-type_domA"/>
</dbReference>
<dbReference type="PROSITE" id="PS00154">
    <property type="entry name" value="ATPASE_E1_E2"/>
    <property type="match status" value="1"/>
</dbReference>
<dbReference type="STRING" id="1754191.A0A1Y1VP79"/>
<evidence type="ECO:0000256" key="1">
    <source>
        <dbReference type="ARBA" id="ARBA00004141"/>
    </source>
</evidence>
<proteinExistence type="inferred from homology"/>